<feature type="compositionally biased region" description="Basic and acidic residues" evidence="1">
    <location>
        <begin position="593"/>
        <end position="602"/>
    </location>
</feature>
<dbReference type="EMBL" id="QGMH01000125">
    <property type="protein sequence ID" value="TVY24584.1"/>
    <property type="molecule type" value="Genomic_DNA"/>
</dbReference>
<comment type="caution">
    <text evidence="2">The sequence shown here is derived from an EMBL/GenBank/DDBJ whole genome shotgun (WGS) entry which is preliminary data.</text>
</comment>
<dbReference type="OrthoDB" id="5380370at2759"/>
<dbReference type="AlphaFoldDB" id="A0A8H8QXJ7"/>
<feature type="region of interest" description="Disordered" evidence="1">
    <location>
        <begin position="235"/>
        <end position="269"/>
    </location>
</feature>
<evidence type="ECO:0000313" key="2">
    <source>
        <dbReference type="EMBL" id="TVY24584.1"/>
    </source>
</evidence>
<proteinExistence type="predicted"/>
<feature type="region of interest" description="Disordered" evidence="1">
    <location>
        <begin position="566"/>
        <end position="617"/>
    </location>
</feature>
<dbReference type="GeneID" id="41986486"/>
<evidence type="ECO:0000313" key="3">
    <source>
        <dbReference type="Proteomes" id="UP000431533"/>
    </source>
</evidence>
<dbReference type="Proteomes" id="UP000431533">
    <property type="component" value="Unassembled WGS sequence"/>
</dbReference>
<evidence type="ECO:0000256" key="1">
    <source>
        <dbReference type="SAM" id="MobiDB-lite"/>
    </source>
</evidence>
<feature type="compositionally biased region" description="Low complexity" evidence="1">
    <location>
        <begin position="347"/>
        <end position="358"/>
    </location>
</feature>
<feature type="compositionally biased region" description="Basic and acidic residues" evidence="1">
    <location>
        <begin position="415"/>
        <end position="437"/>
    </location>
</feature>
<evidence type="ECO:0008006" key="4">
    <source>
        <dbReference type="Google" id="ProtNLM"/>
    </source>
</evidence>
<feature type="region of interest" description="Disordered" evidence="1">
    <location>
        <begin position="412"/>
        <end position="437"/>
    </location>
</feature>
<feature type="compositionally biased region" description="Basic residues" evidence="1">
    <location>
        <begin position="605"/>
        <end position="617"/>
    </location>
</feature>
<accession>A0A8H8QXJ7</accession>
<gene>
    <name evidence="2" type="ORF">LHYA1_G006288</name>
</gene>
<name>A0A8H8QXJ7_9HELO</name>
<protein>
    <recommendedName>
        <fullName evidence="4">Mucin</fullName>
    </recommendedName>
</protein>
<reference evidence="2 3" key="1">
    <citation type="submission" date="2018-05" db="EMBL/GenBank/DDBJ databases">
        <title>Genome sequencing and assembly of the regulated plant pathogen Lachnellula willkommii and related sister species for the development of diagnostic species identification markers.</title>
        <authorList>
            <person name="Giroux E."/>
            <person name="Bilodeau G."/>
        </authorList>
    </citation>
    <scope>NUCLEOTIDE SEQUENCE [LARGE SCALE GENOMIC DNA]</scope>
    <source>
        <strain evidence="2 3">CBS 185.66</strain>
    </source>
</reference>
<dbReference type="RefSeq" id="XP_031003372.1">
    <property type="nucleotide sequence ID" value="XM_031151228.1"/>
</dbReference>
<feature type="region of interest" description="Disordered" evidence="1">
    <location>
        <begin position="323"/>
        <end position="359"/>
    </location>
</feature>
<sequence length="617" mass="68641">MAPMRPSGRGRLEGLHSLDPIYTSSVSLSSSSSDPNSTALTPRTLYAQTFDRPSSSRSLPSTQYRKNMKEFTGFETTEAEFDALPLAVRRKVCSTIFLTEWGNGRESGEKVVRTIMLERVSYFSTLERLRFAQNSRTNALNELPIQRTRKGSIADRRGLNTPMISPPRKPSGRLRKPAKQHSVTSSEASWFLTLPDKIKKQHFTREEQVVLAGRLRESVILDAADESVYKAKQRQLNRSLTVPSASTTPTTPITPGSSGSSRRSQDTKSSMAAAMFDSFRWMDEESDLDLRLVLDDYHANLDGCPSPTSARRPSFRRQMSISKRPFGKGSLPSLQHHSPRPPPPPQSSHSSHNRQQSRALSLIQPKHVPQSSVSSIDPNAKHYQDPEARLKLRVYLASPQKFDEAIEFGFPALDGTDKENNPPRRMSKEQALKGRSSKDAAGFKSSFATDGGISFLDDTASLFDDDVSMPDLDSPITPQGPDIVYRPPPRTSTSAYAYSGAKSSKTSADYSHLGITKPTVVKPQDGYTQAMAGSREMTMRMTLTRPDLRADETTLYGWQMTKAPLKEADLPMEDDMDEKLESRGPFGGPDGWGHSEKEDGVVKRFWNRVKSSQRKAT</sequence>
<feature type="compositionally biased region" description="Low complexity" evidence="1">
    <location>
        <begin position="239"/>
        <end position="269"/>
    </location>
</feature>
<feature type="compositionally biased region" description="Basic residues" evidence="1">
    <location>
        <begin position="170"/>
        <end position="179"/>
    </location>
</feature>
<feature type="region of interest" description="Disordered" evidence="1">
    <location>
        <begin position="156"/>
        <end position="182"/>
    </location>
</feature>
<organism evidence="2 3">
    <name type="scientific">Lachnellula hyalina</name>
    <dbReference type="NCBI Taxonomy" id="1316788"/>
    <lineage>
        <taxon>Eukaryota</taxon>
        <taxon>Fungi</taxon>
        <taxon>Dikarya</taxon>
        <taxon>Ascomycota</taxon>
        <taxon>Pezizomycotina</taxon>
        <taxon>Leotiomycetes</taxon>
        <taxon>Helotiales</taxon>
        <taxon>Lachnaceae</taxon>
        <taxon>Lachnellula</taxon>
    </lineage>
</organism>
<keyword evidence="3" id="KW-1185">Reference proteome</keyword>